<dbReference type="NCBIfam" id="NF004397">
    <property type="entry name" value="PRK05755.1"/>
    <property type="match status" value="1"/>
</dbReference>
<dbReference type="EC" id="2.7.7.7" evidence="2 15"/>
<dbReference type="FunFam" id="1.10.150.20:FF:000003">
    <property type="entry name" value="DNA polymerase I"/>
    <property type="match status" value="1"/>
</dbReference>
<evidence type="ECO:0000256" key="17">
    <source>
        <dbReference type="SAM" id="MobiDB-lite"/>
    </source>
</evidence>
<dbReference type="InterPro" id="IPR002421">
    <property type="entry name" value="5-3_exonuclease"/>
</dbReference>
<evidence type="ECO:0000256" key="13">
    <source>
        <dbReference type="ARBA" id="ARBA00023204"/>
    </source>
</evidence>
<dbReference type="AlphaFoldDB" id="A0A344TM40"/>
<dbReference type="CDD" id="cd09898">
    <property type="entry name" value="H3TH_53EXO"/>
    <property type="match status" value="1"/>
</dbReference>
<comment type="function">
    <text evidence="16">In addition to polymerase activity, this DNA polymerase exhibits 3'-5' and 5'-3' exonuclease activity.</text>
</comment>
<dbReference type="PRINTS" id="PR00868">
    <property type="entry name" value="DNAPOLI"/>
</dbReference>
<evidence type="ECO:0000256" key="4">
    <source>
        <dbReference type="ARBA" id="ARBA00022679"/>
    </source>
</evidence>
<dbReference type="Gene3D" id="1.20.1060.10">
    <property type="entry name" value="Taq DNA Polymerase, Chain T, domain 4"/>
    <property type="match status" value="1"/>
</dbReference>
<sequence>MKPDKKLFLLDAFALIYRAHFAFLKTPRITSKGLNTSAVFGFVNTLREVLKNEKPTHLGVAFDTPKPTFRHVQFEAYKAQRQQQPEDITIAVPYVKRLLKALCIPVLEVDGYEADDVVGTLAKKAARSGFEVFMMTPDKDYGQLVEEHIYLYKPAIMGKGVEIMGPAEVCARWGVKDISQVVDMLGLQGDAVDNIPGIPGVGEKTAQKLIEEFGSIENLLANTDKLAGKLKEKVIEGADKAILSKHLATIDINVPIEFHEEDLLMCEPDRDMLSALLDELEFRTLRKSMLGEDAADVKPINSPVTSSTADKKGQLSLFGENAPTPDSNAQNKSAVYSESDLPFQTPEFSSERRTVANTLHRYHLVDTPELRQSLAHYLSLQEAFCFDTETNSLDAIDAELVGMSFAYQKGEAFYVSVPADREEAQKVVEDFRSVLEDEKIEKIAQNLKYDLLVLQNYGIEIRGPIYDTMLAHYLIEPDKRHNMDILANSYLNYEPVSIEALIGKKGPKQLTMRDVDIDKLVEYAAEDADVTLQLKEKLNPILIENQAEKLFRGVEVRLVPVLAGMEREGIKVDMNALKEMSGVLETDMKLVEKDIYQLAGEEFNISSPKQLGVVLFEKMQLIKKPKKTATGQYATGEDILSDLEAEHEIARKILDYRELQKLKSTYVDALPLLINAKTGRIHTSFNQAVAATGRLSSTNPNLQNIPIRTPRGREIRKAFVPHSDEFVILSADYSQIELRIMAAFSQDATMLEAFNQGLDIHASTASKVFKVALADVTSDMRRKAKMVNFGIIYGISAFGLAQRLGIPRGEAGEIIRAYFEEFPAVKTFMDLSINKARENKYVETILGRRRYLADIDSQNQTTRSFAERNAINAPIQGSAADMIKVAMINIHDFLKKEKLRSKMILQVHDELVFDAHRDEVELLSQHVKELMVNAIPLPVKMDTGIGLGNNWLEAH</sequence>
<evidence type="ECO:0000256" key="1">
    <source>
        <dbReference type="ARBA" id="ARBA00007705"/>
    </source>
</evidence>
<dbReference type="GO" id="GO:0003887">
    <property type="term" value="F:DNA-directed DNA polymerase activity"/>
    <property type="evidence" value="ECO:0007669"/>
    <property type="project" value="UniProtKB-UniRule"/>
</dbReference>
<keyword evidence="9 16" id="KW-0378">Hydrolase</keyword>
<dbReference type="SUPFAM" id="SSF53098">
    <property type="entry name" value="Ribonuclease H-like"/>
    <property type="match status" value="1"/>
</dbReference>
<dbReference type="InterPro" id="IPR012337">
    <property type="entry name" value="RNaseH-like_sf"/>
</dbReference>
<dbReference type="InterPro" id="IPR036279">
    <property type="entry name" value="5-3_exonuclease_C_sf"/>
</dbReference>
<feature type="region of interest" description="Disordered" evidence="17">
    <location>
        <begin position="299"/>
        <end position="332"/>
    </location>
</feature>
<dbReference type="SMART" id="SM00279">
    <property type="entry name" value="HhH2"/>
    <property type="match status" value="1"/>
</dbReference>
<proteinExistence type="inferred from homology"/>
<dbReference type="GO" id="GO:0008408">
    <property type="term" value="F:3'-5' exonuclease activity"/>
    <property type="evidence" value="ECO:0007669"/>
    <property type="project" value="UniProtKB-UniRule"/>
</dbReference>
<dbReference type="Proteomes" id="UP000251993">
    <property type="component" value="Chromosome"/>
</dbReference>
<dbReference type="NCBIfam" id="TIGR00593">
    <property type="entry name" value="pola"/>
    <property type="match status" value="1"/>
</dbReference>
<keyword evidence="22" id="KW-1185">Reference proteome</keyword>
<evidence type="ECO:0000256" key="14">
    <source>
        <dbReference type="ARBA" id="ARBA00049244"/>
    </source>
</evidence>
<keyword evidence="13 16" id="KW-0234">DNA repair</keyword>
<dbReference type="Gene3D" id="1.10.150.20">
    <property type="entry name" value="5' to 3' exonuclease, C-terminal subdomain"/>
    <property type="match status" value="2"/>
</dbReference>
<evidence type="ECO:0000256" key="2">
    <source>
        <dbReference type="ARBA" id="ARBA00012417"/>
    </source>
</evidence>
<dbReference type="InterPro" id="IPR008918">
    <property type="entry name" value="HhH2"/>
</dbReference>
<dbReference type="InterPro" id="IPR002298">
    <property type="entry name" value="DNA_polymerase_A"/>
</dbReference>
<keyword evidence="4 16" id="KW-0808">Transferase</keyword>
<dbReference type="InterPro" id="IPR001098">
    <property type="entry name" value="DNA-dir_DNA_pol_A_palm_dom"/>
</dbReference>
<evidence type="ECO:0000256" key="5">
    <source>
        <dbReference type="ARBA" id="ARBA00022695"/>
    </source>
</evidence>
<dbReference type="RefSeq" id="WP_114068479.1">
    <property type="nucleotide sequence ID" value="NZ_CP030850.1"/>
</dbReference>
<protein>
    <recommendedName>
        <fullName evidence="3 15">DNA polymerase I</fullName>
        <ecNumber evidence="2 15">2.7.7.7</ecNumber>
    </recommendedName>
</protein>
<feature type="domain" description="3'-5' exonuclease" evidence="18">
    <location>
        <begin position="362"/>
        <end position="543"/>
    </location>
</feature>
<evidence type="ECO:0000256" key="11">
    <source>
        <dbReference type="ARBA" id="ARBA00022932"/>
    </source>
</evidence>
<evidence type="ECO:0000256" key="8">
    <source>
        <dbReference type="ARBA" id="ARBA00022763"/>
    </source>
</evidence>
<keyword evidence="12 16" id="KW-0238">DNA-binding</keyword>
<dbReference type="CDD" id="cd08637">
    <property type="entry name" value="DNA_pol_A_pol_I_C"/>
    <property type="match status" value="1"/>
</dbReference>
<dbReference type="SMART" id="SM00482">
    <property type="entry name" value="POLAc"/>
    <property type="match status" value="1"/>
</dbReference>
<evidence type="ECO:0000256" key="12">
    <source>
        <dbReference type="ARBA" id="ARBA00023125"/>
    </source>
</evidence>
<keyword evidence="10 16" id="KW-0269">Exonuclease</keyword>
<reference evidence="21 22" key="1">
    <citation type="submission" date="2018-07" db="EMBL/GenBank/DDBJ databases">
        <title>Genome sequencing of Runella.</title>
        <authorList>
            <person name="Baek M.-G."/>
            <person name="Yi H."/>
        </authorList>
    </citation>
    <scope>NUCLEOTIDE SEQUENCE [LARGE SCALE GENOMIC DNA]</scope>
    <source>
        <strain evidence="21 22">HYN0085</strain>
    </source>
</reference>
<evidence type="ECO:0000259" key="19">
    <source>
        <dbReference type="SMART" id="SM00475"/>
    </source>
</evidence>
<evidence type="ECO:0000313" key="22">
    <source>
        <dbReference type="Proteomes" id="UP000251993"/>
    </source>
</evidence>
<dbReference type="InterPro" id="IPR029060">
    <property type="entry name" value="PIN-like_dom_sf"/>
</dbReference>
<dbReference type="Pfam" id="PF02739">
    <property type="entry name" value="5_3_exonuc_N"/>
    <property type="match status" value="1"/>
</dbReference>
<name>A0A344TM40_9BACT</name>
<dbReference type="SUPFAM" id="SSF88723">
    <property type="entry name" value="PIN domain-like"/>
    <property type="match status" value="1"/>
</dbReference>
<dbReference type="GO" id="GO:0003677">
    <property type="term" value="F:DNA binding"/>
    <property type="evidence" value="ECO:0007669"/>
    <property type="project" value="UniProtKB-UniRule"/>
</dbReference>
<evidence type="ECO:0000256" key="3">
    <source>
        <dbReference type="ARBA" id="ARBA00020311"/>
    </source>
</evidence>
<dbReference type="CDD" id="cd09859">
    <property type="entry name" value="PIN_53EXO"/>
    <property type="match status" value="1"/>
</dbReference>
<keyword evidence="7" id="KW-0540">Nuclease</keyword>
<evidence type="ECO:0000256" key="15">
    <source>
        <dbReference type="NCBIfam" id="TIGR00593"/>
    </source>
</evidence>
<keyword evidence="8 16" id="KW-0227">DNA damage</keyword>
<dbReference type="SUPFAM" id="SSF47807">
    <property type="entry name" value="5' to 3' exonuclease, C-terminal subdomain"/>
    <property type="match status" value="1"/>
</dbReference>
<evidence type="ECO:0000256" key="10">
    <source>
        <dbReference type="ARBA" id="ARBA00022839"/>
    </source>
</evidence>
<dbReference type="InterPro" id="IPR036397">
    <property type="entry name" value="RNaseH_sf"/>
</dbReference>
<dbReference type="SMART" id="SM00474">
    <property type="entry name" value="35EXOc"/>
    <property type="match status" value="1"/>
</dbReference>
<dbReference type="InterPro" id="IPR018320">
    <property type="entry name" value="DNA_polymerase_1"/>
</dbReference>
<dbReference type="CDD" id="cd06139">
    <property type="entry name" value="DNA_polA_I_Ecoli_like_exo"/>
    <property type="match status" value="1"/>
</dbReference>
<dbReference type="EMBL" id="CP030850">
    <property type="protein sequence ID" value="AXE19711.1"/>
    <property type="molecule type" value="Genomic_DNA"/>
</dbReference>
<dbReference type="PANTHER" id="PTHR10133">
    <property type="entry name" value="DNA POLYMERASE I"/>
    <property type="match status" value="1"/>
</dbReference>
<dbReference type="Pfam" id="PF01612">
    <property type="entry name" value="DNA_pol_A_exo1"/>
    <property type="match status" value="1"/>
</dbReference>
<dbReference type="PROSITE" id="PS00447">
    <property type="entry name" value="DNA_POLYMERASE_A"/>
    <property type="match status" value="1"/>
</dbReference>
<dbReference type="InterPro" id="IPR020045">
    <property type="entry name" value="DNA_polI_H3TH"/>
</dbReference>
<evidence type="ECO:0000259" key="18">
    <source>
        <dbReference type="SMART" id="SM00474"/>
    </source>
</evidence>
<feature type="domain" description="5'-3' exonuclease" evidence="19">
    <location>
        <begin position="5"/>
        <end position="266"/>
    </location>
</feature>
<evidence type="ECO:0000256" key="7">
    <source>
        <dbReference type="ARBA" id="ARBA00022722"/>
    </source>
</evidence>
<dbReference type="PANTHER" id="PTHR10133:SF27">
    <property type="entry name" value="DNA POLYMERASE NU"/>
    <property type="match status" value="1"/>
</dbReference>
<dbReference type="InterPro" id="IPR002562">
    <property type="entry name" value="3'-5'_exonuclease_dom"/>
</dbReference>
<dbReference type="OrthoDB" id="9806424at2"/>
<evidence type="ECO:0000256" key="9">
    <source>
        <dbReference type="ARBA" id="ARBA00022801"/>
    </source>
</evidence>
<gene>
    <name evidence="16" type="primary">polA</name>
    <name evidence="21" type="ORF">DR864_19190</name>
</gene>
<evidence type="ECO:0000259" key="20">
    <source>
        <dbReference type="SMART" id="SM00482"/>
    </source>
</evidence>
<dbReference type="Pfam" id="PF01367">
    <property type="entry name" value="5_3_exonuc"/>
    <property type="match status" value="1"/>
</dbReference>
<evidence type="ECO:0000256" key="16">
    <source>
        <dbReference type="RuleBase" id="RU004460"/>
    </source>
</evidence>
<evidence type="ECO:0000256" key="6">
    <source>
        <dbReference type="ARBA" id="ARBA00022705"/>
    </source>
</evidence>
<evidence type="ECO:0000313" key="21">
    <source>
        <dbReference type="EMBL" id="AXE19711.1"/>
    </source>
</evidence>
<dbReference type="GO" id="GO:0008409">
    <property type="term" value="F:5'-3' exonuclease activity"/>
    <property type="evidence" value="ECO:0007669"/>
    <property type="project" value="UniProtKB-UniRule"/>
</dbReference>
<dbReference type="Pfam" id="PF00476">
    <property type="entry name" value="DNA_pol_A"/>
    <property type="match status" value="1"/>
</dbReference>
<dbReference type="Gene3D" id="3.30.420.10">
    <property type="entry name" value="Ribonuclease H-like superfamily/Ribonuclease H"/>
    <property type="match status" value="1"/>
</dbReference>
<dbReference type="Gene3D" id="3.30.70.370">
    <property type="match status" value="1"/>
</dbReference>
<dbReference type="FunFam" id="1.10.150.20:FF:000002">
    <property type="entry name" value="DNA polymerase I"/>
    <property type="match status" value="1"/>
</dbReference>
<dbReference type="InterPro" id="IPR020046">
    <property type="entry name" value="5-3_exonucl_a-hlix_arch_N"/>
</dbReference>
<dbReference type="FunFam" id="1.20.1060.10:FF:000001">
    <property type="entry name" value="DNA polymerase I"/>
    <property type="match status" value="1"/>
</dbReference>
<dbReference type="GO" id="GO:0006302">
    <property type="term" value="P:double-strand break repair"/>
    <property type="evidence" value="ECO:0007669"/>
    <property type="project" value="TreeGrafter"/>
</dbReference>
<dbReference type="KEGG" id="run:DR864_19190"/>
<keyword evidence="5 16" id="KW-0548">Nucleotidyltransferase</keyword>
<comment type="similarity">
    <text evidence="1 16">Belongs to the DNA polymerase type-A family.</text>
</comment>
<feature type="domain" description="DNA-directed DNA polymerase family A palm" evidence="20">
    <location>
        <begin position="712"/>
        <end position="919"/>
    </location>
</feature>
<keyword evidence="6 16" id="KW-0235">DNA replication</keyword>
<dbReference type="SMART" id="SM00475">
    <property type="entry name" value="53EXOc"/>
    <property type="match status" value="1"/>
</dbReference>
<keyword evidence="11 16" id="KW-0239">DNA-directed DNA polymerase</keyword>
<comment type="catalytic activity">
    <reaction evidence="14 16">
        <text>DNA(n) + a 2'-deoxyribonucleoside 5'-triphosphate = DNA(n+1) + diphosphate</text>
        <dbReference type="Rhea" id="RHEA:22508"/>
        <dbReference type="Rhea" id="RHEA-COMP:17339"/>
        <dbReference type="Rhea" id="RHEA-COMP:17340"/>
        <dbReference type="ChEBI" id="CHEBI:33019"/>
        <dbReference type="ChEBI" id="CHEBI:61560"/>
        <dbReference type="ChEBI" id="CHEBI:173112"/>
        <dbReference type="EC" id="2.7.7.7"/>
    </reaction>
</comment>
<dbReference type="GO" id="GO:0006261">
    <property type="term" value="P:DNA-templated DNA replication"/>
    <property type="evidence" value="ECO:0007669"/>
    <property type="project" value="UniProtKB-UniRule"/>
</dbReference>
<organism evidence="21 22">
    <name type="scientific">Runella rosea</name>
    <dbReference type="NCBI Taxonomy" id="2259595"/>
    <lineage>
        <taxon>Bacteria</taxon>
        <taxon>Pseudomonadati</taxon>
        <taxon>Bacteroidota</taxon>
        <taxon>Cytophagia</taxon>
        <taxon>Cytophagales</taxon>
        <taxon>Spirosomataceae</taxon>
        <taxon>Runella</taxon>
    </lineage>
</organism>
<dbReference type="InterPro" id="IPR019760">
    <property type="entry name" value="DNA-dir_DNA_pol_A_CS"/>
</dbReference>
<dbReference type="SUPFAM" id="SSF56672">
    <property type="entry name" value="DNA/RNA polymerases"/>
    <property type="match status" value="1"/>
</dbReference>
<dbReference type="Gene3D" id="3.40.50.1010">
    <property type="entry name" value="5'-nuclease"/>
    <property type="match status" value="1"/>
</dbReference>
<accession>A0A344TM40</accession>
<dbReference type="InterPro" id="IPR043502">
    <property type="entry name" value="DNA/RNA_pol_sf"/>
</dbReference>